<dbReference type="PROSITE" id="PS50184">
    <property type="entry name" value="VWFC_2"/>
    <property type="match status" value="2"/>
</dbReference>
<dbReference type="Proteomes" id="UP000887566">
    <property type="component" value="Unplaced"/>
</dbReference>
<dbReference type="SUPFAM" id="SSF57603">
    <property type="entry name" value="FnI-like domain"/>
    <property type="match status" value="2"/>
</dbReference>
<comment type="subcellular location">
    <subcellularLocation>
        <location evidence="1">Secreted</location>
    </subcellularLocation>
</comment>
<dbReference type="InterPro" id="IPR001007">
    <property type="entry name" value="VWF_dom"/>
</dbReference>
<dbReference type="PANTHER" id="PTHR46698">
    <property type="entry name" value="CROSSVEINLESS 2"/>
    <property type="match status" value="1"/>
</dbReference>
<keyword evidence="6" id="KW-1185">Reference proteome</keyword>
<dbReference type="InterPro" id="IPR052424">
    <property type="entry name" value="Kielin_Chordin-BMP_Reg"/>
</dbReference>
<feature type="signal peptide" evidence="4">
    <location>
        <begin position="1"/>
        <end position="23"/>
    </location>
</feature>
<dbReference type="SMART" id="SM00214">
    <property type="entry name" value="VWC"/>
    <property type="match status" value="3"/>
</dbReference>
<organism evidence="6 7">
    <name type="scientific">Plectus sambesii</name>
    <dbReference type="NCBI Taxonomy" id="2011161"/>
    <lineage>
        <taxon>Eukaryota</taxon>
        <taxon>Metazoa</taxon>
        <taxon>Ecdysozoa</taxon>
        <taxon>Nematoda</taxon>
        <taxon>Chromadorea</taxon>
        <taxon>Plectida</taxon>
        <taxon>Plectina</taxon>
        <taxon>Plectoidea</taxon>
        <taxon>Plectidae</taxon>
        <taxon>Plectus</taxon>
    </lineage>
</organism>
<evidence type="ECO:0000256" key="2">
    <source>
        <dbReference type="ARBA" id="ARBA00022525"/>
    </source>
</evidence>
<dbReference type="Gene3D" id="6.20.200.20">
    <property type="match status" value="3"/>
</dbReference>
<protein>
    <submittedName>
        <fullName evidence="7">VWFC domain-containing protein</fullName>
    </submittedName>
</protein>
<evidence type="ECO:0000259" key="5">
    <source>
        <dbReference type="PROSITE" id="PS50184"/>
    </source>
</evidence>
<feature type="domain" description="VWFC" evidence="5">
    <location>
        <begin position="96"/>
        <end position="154"/>
    </location>
</feature>
<sequence>MPDARGVVLMICLLVAAPSPSDAFLFDPEQGSDTSCTNEGGLVSVKEATGGRLQDDPCLSCTCKNGTVSCEKQRCPNVDTCPVATLTPGTCCRQCKTCSYLGQIYNNGDQWGSSQDACRTLSCKAGVITIARMQCITPCHNPQRLVGYCCPVCQPPDVGILIATAEMALLQNLDPCLQCTPNREHWSHCFRTACPALDCPLAAQYTPDKQCCPECRATRTLDWSPAAVPSRSCSFQLVTYDHLQSFRPDDCTLCKCEV</sequence>
<name>A0A914UQ74_9BILA</name>
<dbReference type="PANTHER" id="PTHR46698:SF4">
    <property type="entry name" value="CROSSVEINLESS 2"/>
    <property type="match status" value="1"/>
</dbReference>
<evidence type="ECO:0000256" key="1">
    <source>
        <dbReference type="ARBA" id="ARBA00004613"/>
    </source>
</evidence>
<evidence type="ECO:0000313" key="6">
    <source>
        <dbReference type="Proteomes" id="UP000887566"/>
    </source>
</evidence>
<dbReference type="GO" id="GO:0005576">
    <property type="term" value="C:extracellular region"/>
    <property type="evidence" value="ECO:0007669"/>
    <property type="project" value="UniProtKB-SubCell"/>
</dbReference>
<feature type="chain" id="PRO_5036950344" evidence="4">
    <location>
        <begin position="24"/>
        <end position="258"/>
    </location>
</feature>
<evidence type="ECO:0000256" key="4">
    <source>
        <dbReference type="SAM" id="SignalP"/>
    </source>
</evidence>
<accession>A0A914UQ74</accession>
<dbReference type="PROSITE" id="PS01208">
    <property type="entry name" value="VWFC_1"/>
    <property type="match status" value="1"/>
</dbReference>
<dbReference type="WBParaSite" id="PSAMB.scaffold1135size35525.g11264.t1">
    <property type="protein sequence ID" value="PSAMB.scaffold1135size35525.g11264.t1"/>
    <property type="gene ID" value="PSAMB.scaffold1135size35525.g11264"/>
</dbReference>
<keyword evidence="2" id="KW-0964">Secreted</keyword>
<keyword evidence="3 4" id="KW-0732">Signal</keyword>
<evidence type="ECO:0000256" key="3">
    <source>
        <dbReference type="ARBA" id="ARBA00022729"/>
    </source>
</evidence>
<dbReference type="AlphaFoldDB" id="A0A914UQ74"/>
<dbReference type="Pfam" id="PF00093">
    <property type="entry name" value="VWC"/>
    <property type="match status" value="1"/>
</dbReference>
<proteinExistence type="predicted"/>
<evidence type="ECO:0000313" key="7">
    <source>
        <dbReference type="WBParaSite" id="PSAMB.scaffold1135size35525.g11264.t1"/>
    </source>
</evidence>
<reference evidence="7" key="1">
    <citation type="submission" date="2022-11" db="UniProtKB">
        <authorList>
            <consortium name="WormBaseParasite"/>
        </authorList>
    </citation>
    <scope>IDENTIFICATION</scope>
</reference>
<feature type="domain" description="VWFC" evidence="5">
    <location>
        <begin position="34"/>
        <end position="96"/>
    </location>
</feature>